<evidence type="ECO:0000313" key="5">
    <source>
        <dbReference type="Proteomes" id="UP000596092"/>
    </source>
</evidence>
<gene>
    <name evidence="4" type="ORF">HP555_13405</name>
</gene>
<sequence>MLTAQDIMTREVITVNANTSVRDLAAVLLTSNISGAPVVDDTGAVIGIVTESDLIFQNKKVHLPTTFALLDAFVFLERPGKMEQELKKISGSKVGDICSRKLVSVTPETGLEELATLMTEKKIHTLPVMTQGKLVGVIGKSDIIRTIAHGR</sequence>
<feature type="domain" description="CBS" evidence="3">
    <location>
        <begin position="98"/>
        <end position="151"/>
    </location>
</feature>
<evidence type="ECO:0000259" key="3">
    <source>
        <dbReference type="PROSITE" id="PS51371"/>
    </source>
</evidence>
<dbReference type="SUPFAM" id="SSF54631">
    <property type="entry name" value="CBS-domain pair"/>
    <property type="match status" value="1"/>
</dbReference>
<dbReference type="SMART" id="SM00116">
    <property type="entry name" value="CBS"/>
    <property type="match status" value="2"/>
</dbReference>
<dbReference type="InterPro" id="IPR051257">
    <property type="entry name" value="Diverse_CBS-Domain"/>
</dbReference>
<reference evidence="4 5" key="1">
    <citation type="submission" date="2020-05" db="EMBL/GenBank/DDBJ databases">
        <title>Complete genome of Desulfobulbus oligotrophicus.</title>
        <authorList>
            <person name="Podar M."/>
        </authorList>
    </citation>
    <scope>NUCLEOTIDE SEQUENCE [LARGE SCALE GENOMIC DNA]</scope>
    <source>
        <strain evidence="4 5">Prop6</strain>
    </source>
</reference>
<dbReference type="InterPro" id="IPR046342">
    <property type="entry name" value="CBS_dom_sf"/>
</dbReference>
<dbReference type="AlphaFoldDB" id="A0A7T6ARE7"/>
<evidence type="ECO:0000313" key="4">
    <source>
        <dbReference type="EMBL" id="QQG66788.1"/>
    </source>
</evidence>
<keyword evidence="5" id="KW-1185">Reference proteome</keyword>
<evidence type="ECO:0000256" key="2">
    <source>
        <dbReference type="PROSITE-ProRule" id="PRU00703"/>
    </source>
</evidence>
<feature type="domain" description="CBS" evidence="3">
    <location>
        <begin position="8"/>
        <end position="65"/>
    </location>
</feature>
<dbReference type="PANTHER" id="PTHR43080:SF26">
    <property type="entry name" value="REGULATORY PROTEIN"/>
    <property type="match status" value="1"/>
</dbReference>
<accession>A0A7T6ARE7</accession>
<dbReference type="InterPro" id="IPR000644">
    <property type="entry name" value="CBS_dom"/>
</dbReference>
<dbReference type="PANTHER" id="PTHR43080">
    <property type="entry name" value="CBS DOMAIN-CONTAINING PROTEIN CBSX3, MITOCHONDRIAL"/>
    <property type="match status" value="1"/>
</dbReference>
<dbReference type="PROSITE" id="PS51371">
    <property type="entry name" value="CBS"/>
    <property type="match status" value="2"/>
</dbReference>
<dbReference type="Proteomes" id="UP000596092">
    <property type="component" value="Chromosome"/>
</dbReference>
<dbReference type="EMBL" id="CP054140">
    <property type="protein sequence ID" value="QQG66788.1"/>
    <property type="molecule type" value="Genomic_DNA"/>
</dbReference>
<keyword evidence="1 2" id="KW-0129">CBS domain</keyword>
<evidence type="ECO:0000256" key="1">
    <source>
        <dbReference type="ARBA" id="ARBA00023122"/>
    </source>
</evidence>
<dbReference type="CDD" id="cd04586">
    <property type="entry name" value="CBS_pair_BON_assoc"/>
    <property type="match status" value="1"/>
</dbReference>
<proteinExistence type="predicted"/>
<dbReference type="Pfam" id="PF00571">
    <property type="entry name" value="CBS"/>
    <property type="match status" value="2"/>
</dbReference>
<dbReference type="KEGG" id="dog:HP555_13405"/>
<organism evidence="4 5">
    <name type="scientific">Desulfobulbus oligotrophicus</name>
    <dbReference type="NCBI Taxonomy" id="1909699"/>
    <lineage>
        <taxon>Bacteria</taxon>
        <taxon>Pseudomonadati</taxon>
        <taxon>Thermodesulfobacteriota</taxon>
        <taxon>Desulfobulbia</taxon>
        <taxon>Desulfobulbales</taxon>
        <taxon>Desulfobulbaceae</taxon>
        <taxon>Desulfobulbus</taxon>
    </lineage>
</organism>
<dbReference type="Gene3D" id="3.10.580.10">
    <property type="entry name" value="CBS-domain"/>
    <property type="match status" value="1"/>
</dbReference>
<dbReference type="RefSeq" id="WP_199263073.1">
    <property type="nucleotide sequence ID" value="NZ_CP054140.1"/>
</dbReference>
<protein>
    <submittedName>
        <fullName evidence="4">CBS domain-containing protein</fullName>
    </submittedName>
</protein>
<name>A0A7T6ARE7_9BACT</name>